<keyword evidence="2 6" id="KW-0647">Proteasome</keyword>
<comment type="caution">
    <text evidence="7">The sequence shown here is derived from an EMBL/GenBank/DDBJ whole genome shotgun (WGS) entry which is preliminary data.</text>
</comment>
<reference evidence="7 8" key="1">
    <citation type="submission" date="2020-04" db="EMBL/GenBank/DDBJ databases">
        <authorList>
            <person name="Laetsch R D."/>
            <person name="Stevens L."/>
            <person name="Kumar S."/>
            <person name="Blaxter L. M."/>
        </authorList>
    </citation>
    <scope>NUCLEOTIDE SEQUENCE [LARGE SCALE GENOMIC DNA]</scope>
</reference>
<evidence type="ECO:0000256" key="5">
    <source>
        <dbReference type="ARBA" id="ARBA00026071"/>
    </source>
</evidence>
<dbReference type="EMBL" id="CADEPM010000006">
    <property type="protein sequence ID" value="CAB3407231.1"/>
    <property type="molecule type" value="Genomic_DNA"/>
</dbReference>
<dbReference type="PROSITE" id="PS00854">
    <property type="entry name" value="PROTEASOME_BETA_1"/>
    <property type="match status" value="1"/>
</dbReference>
<dbReference type="GO" id="GO:0051603">
    <property type="term" value="P:proteolysis involved in protein catabolic process"/>
    <property type="evidence" value="ECO:0007669"/>
    <property type="project" value="InterPro"/>
</dbReference>
<gene>
    <name evidence="7" type="ORF">CBOVIS_LOCUS9191</name>
</gene>
<dbReference type="PANTHER" id="PTHR32194">
    <property type="entry name" value="METALLOPROTEASE TLDD"/>
    <property type="match status" value="1"/>
</dbReference>
<evidence type="ECO:0000256" key="6">
    <source>
        <dbReference type="PIRNR" id="PIRNR001213"/>
    </source>
</evidence>
<dbReference type="InterPro" id="IPR001353">
    <property type="entry name" value="Proteasome_sua/b"/>
</dbReference>
<comment type="subunit">
    <text evidence="5">The 26S proteasome consists of a 20S proteasome core and two 19S regulatory subunits. The 20S proteasome core is composed of 28 subunits that are arranged in four stacked rings, resulting in a barrel-shaped structure. The two end rings are each formed by seven alpha subunits, and the two central rings are each formed by seven beta subunits. The catalytic chamber with the active sites is on the inside of the barrel.</text>
</comment>
<dbReference type="InterPro" id="IPR016295">
    <property type="entry name" value="Proteasome_beta4"/>
</dbReference>
<evidence type="ECO:0000313" key="8">
    <source>
        <dbReference type="Proteomes" id="UP000494206"/>
    </source>
</evidence>
<evidence type="ECO:0000256" key="4">
    <source>
        <dbReference type="ARBA" id="ARBA00024953"/>
    </source>
</evidence>
<dbReference type="Proteomes" id="UP000494206">
    <property type="component" value="Unassembled WGS sequence"/>
</dbReference>
<dbReference type="Pfam" id="PF00227">
    <property type="entry name" value="Proteasome"/>
    <property type="match status" value="1"/>
</dbReference>
<evidence type="ECO:0000256" key="2">
    <source>
        <dbReference type="ARBA" id="ARBA00022942"/>
    </source>
</evidence>
<dbReference type="GO" id="GO:0019774">
    <property type="term" value="C:proteasome core complex, beta-subunit complex"/>
    <property type="evidence" value="ECO:0007669"/>
    <property type="project" value="UniProtKB-UniRule"/>
</dbReference>
<dbReference type="InterPro" id="IPR029055">
    <property type="entry name" value="Ntn_hydrolases_N"/>
</dbReference>
<name>A0A8S1EZU9_9PELO</name>
<protein>
    <recommendedName>
        <fullName evidence="6">Proteasome subunit beta</fullName>
    </recommendedName>
</protein>
<dbReference type="CDD" id="cd03760">
    <property type="entry name" value="proteasome_beta_type_4"/>
    <property type="match status" value="1"/>
</dbReference>
<dbReference type="OrthoDB" id="7854943at2759"/>
<comment type="similarity">
    <text evidence="6">Belongs to the peptidase T1B family.</text>
</comment>
<dbReference type="GO" id="GO:0005737">
    <property type="term" value="C:cytoplasm"/>
    <property type="evidence" value="ECO:0007669"/>
    <property type="project" value="UniProtKB-SubCell"/>
</dbReference>
<comment type="function">
    <text evidence="4">Non-catalytic component of the proteasome, a multicatalytic proteinase complex which is characterized by its ability to cleave peptides with Arg, Phe, Tyr, Leu, and Glu adjacent to the leaving group at neutral or slightly basic pH. The proteasome has an ATP-dependent proteolytic activity.</text>
</comment>
<organism evidence="7 8">
    <name type="scientific">Caenorhabditis bovis</name>
    <dbReference type="NCBI Taxonomy" id="2654633"/>
    <lineage>
        <taxon>Eukaryota</taxon>
        <taxon>Metazoa</taxon>
        <taxon>Ecdysozoa</taxon>
        <taxon>Nematoda</taxon>
        <taxon>Chromadorea</taxon>
        <taxon>Rhabditida</taxon>
        <taxon>Rhabditina</taxon>
        <taxon>Rhabditomorpha</taxon>
        <taxon>Rhabditoidea</taxon>
        <taxon>Rhabditidae</taxon>
        <taxon>Peloderinae</taxon>
        <taxon>Caenorhabditis</taxon>
    </lineage>
</organism>
<keyword evidence="8" id="KW-1185">Reference proteome</keyword>
<evidence type="ECO:0000256" key="3">
    <source>
        <dbReference type="ARBA" id="ARBA00023242"/>
    </source>
</evidence>
<dbReference type="GO" id="GO:0005634">
    <property type="term" value="C:nucleus"/>
    <property type="evidence" value="ECO:0007669"/>
    <property type="project" value="UniProtKB-SubCell"/>
</dbReference>
<evidence type="ECO:0000256" key="1">
    <source>
        <dbReference type="ARBA" id="ARBA00022490"/>
    </source>
</evidence>
<dbReference type="FunFam" id="3.60.20.10:FF:000098">
    <property type="entry name" value="Proteasome subunit beta"/>
    <property type="match status" value="1"/>
</dbReference>
<evidence type="ECO:0000313" key="7">
    <source>
        <dbReference type="EMBL" id="CAB3407231.1"/>
    </source>
</evidence>
<dbReference type="InterPro" id="IPR016050">
    <property type="entry name" value="Proteasome_bsu_CS"/>
</dbReference>
<sequence length="235" mass="26510">MSQDELKRTLNPSCTGTSVLAIQYKTGVIVATDRVVSYGKTARYKNVSRQYKVNDNVLVAFQGDHADFQWLQNVIERQVLLWKRFDQDISPKALHGYLTSLLYARRCKMNPLWNTLVVAGVEEEEKNNKETSTPFIGIITQKGCAYQVKHVATGLGAYLLNQAIEDEFRKKGDGLSRQEAEAVLRKAIELTIYHDCVADNDFEIGRVDAQEGVVLGKEETVIGNWSIAETNCQYE</sequence>
<dbReference type="PIRSF" id="PIRSF001213">
    <property type="entry name" value="Psome_endopept_beta"/>
    <property type="match status" value="1"/>
</dbReference>
<keyword evidence="1 6" id="KW-0963">Cytoplasm</keyword>
<dbReference type="InterPro" id="IPR023333">
    <property type="entry name" value="Proteasome_suB-type"/>
</dbReference>
<keyword evidence="3 6" id="KW-0539">Nucleus</keyword>
<dbReference type="SUPFAM" id="SSF56235">
    <property type="entry name" value="N-terminal nucleophile aminohydrolases (Ntn hydrolases)"/>
    <property type="match status" value="1"/>
</dbReference>
<comment type="subcellular location">
    <subcellularLocation>
        <location evidence="6">Cytoplasm</location>
    </subcellularLocation>
    <subcellularLocation>
        <location evidence="6">Nucleus</location>
    </subcellularLocation>
</comment>
<dbReference type="AlphaFoldDB" id="A0A8S1EZU9"/>
<accession>A0A8S1EZU9</accession>
<dbReference type="PANTHER" id="PTHR32194:SF6">
    <property type="entry name" value="PROTEASOME SUBUNIT BETA"/>
    <property type="match status" value="1"/>
</dbReference>
<dbReference type="Gene3D" id="3.60.20.10">
    <property type="entry name" value="Glutamine Phosphoribosylpyrophosphate, subunit 1, domain 1"/>
    <property type="match status" value="1"/>
</dbReference>
<proteinExistence type="inferred from homology"/>